<dbReference type="Pfam" id="PF12982">
    <property type="entry name" value="DUF3866"/>
    <property type="match status" value="1"/>
</dbReference>
<organism evidence="1 2">
    <name type="scientific">Paenibacillus thalictri</name>
    <dbReference type="NCBI Taxonomy" id="2527873"/>
    <lineage>
        <taxon>Bacteria</taxon>
        <taxon>Bacillati</taxon>
        <taxon>Bacillota</taxon>
        <taxon>Bacilli</taxon>
        <taxon>Bacillales</taxon>
        <taxon>Paenibacillaceae</taxon>
        <taxon>Paenibacillus</taxon>
    </lineage>
</organism>
<sequence>MIFWETAVVTDIVEETEAVQRVLVRLDKGSESEAVHYLHMQPQLRIGDRVLLNTTAGELGLGTGGVHFVHSICGAEGRYREWTEERRKEPAAGGHIVKLRYTPLQMTVLAAEETASPHHNLFDRSHTLAGMPVLIGELHSMLPIAGAWLHHNSKSSGRPARIVYVMSDGGALPIAFSEHVQRLKQLGWLAGTVTYGHAFGGDLEAVNKFTALQAAKYALQADITIVAMGPGMVGTGTEMGHTGLETGELINAVSVLQGLPVLIPRVGFTDTRLRHKGLSHHTLTALAHVALGEAAVPLPALLPQELWDLLAAQLARYGLLDRHRIILHEGPDLTAVEMCLQGYGLPVTTMGMGLRRNGPFFLAAAAAADYAWNCLRMQ</sequence>
<comment type="caution">
    <text evidence="1">The sequence shown here is derived from an EMBL/GenBank/DDBJ whole genome shotgun (WGS) entry which is preliminary data.</text>
</comment>
<name>A0A4Q9DVV0_9BACL</name>
<dbReference type="RefSeq" id="WP_131013074.1">
    <property type="nucleotide sequence ID" value="NZ_SIRE01000006.1"/>
</dbReference>
<dbReference type="InterPro" id="IPR024479">
    <property type="entry name" value="DUF3866"/>
</dbReference>
<gene>
    <name evidence="1" type="ORF">EYB31_09505</name>
</gene>
<evidence type="ECO:0000313" key="2">
    <source>
        <dbReference type="Proteomes" id="UP000293142"/>
    </source>
</evidence>
<keyword evidence="2" id="KW-1185">Reference proteome</keyword>
<evidence type="ECO:0000313" key="1">
    <source>
        <dbReference type="EMBL" id="TBL79828.1"/>
    </source>
</evidence>
<protein>
    <submittedName>
        <fullName evidence="1">DUF3866 family protein</fullName>
    </submittedName>
</protein>
<dbReference type="Proteomes" id="UP000293142">
    <property type="component" value="Unassembled WGS sequence"/>
</dbReference>
<accession>A0A4Q9DVV0</accession>
<dbReference type="OrthoDB" id="3401376at2"/>
<dbReference type="EMBL" id="SIRE01000006">
    <property type="protein sequence ID" value="TBL79828.1"/>
    <property type="molecule type" value="Genomic_DNA"/>
</dbReference>
<dbReference type="AlphaFoldDB" id="A0A4Q9DVV0"/>
<proteinExistence type="predicted"/>
<reference evidence="1 2" key="1">
    <citation type="submission" date="2019-02" db="EMBL/GenBank/DDBJ databases">
        <title>Paenibacillus sp. nov., isolated from surface-sterilized tissue of Thalictrum simplex L.</title>
        <authorList>
            <person name="Tuo L."/>
        </authorList>
    </citation>
    <scope>NUCLEOTIDE SEQUENCE [LARGE SCALE GENOMIC DNA]</scope>
    <source>
        <strain evidence="1 2">N2SHLJ1</strain>
    </source>
</reference>